<organism evidence="14">
    <name type="scientific">Chlamydia pneumoniae</name>
    <name type="common">Chlamydophila pneumoniae</name>
    <dbReference type="NCBI Taxonomy" id="83558"/>
    <lineage>
        <taxon>Bacteria</taxon>
        <taxon>Pseudomonadati</taxon>
        <taxon>Chlamydiota</taxon>
        <taxon>Chlamydiia</taxon>
        <taxon>Chlamydiales</taxon>
        <taxon>Chlamydiaceae</taxon>
        <taxon>Chlamydia/Chlamydophila group</taxon>
        <taxon>Chlamydia</taxon>
    </lineage>
</organism>
<dbReference type="EMBL" id="LN847232">
    <property type="protein sequence ID" value="CRI47060.1"/>
    <property type="molecule type" value="Genomic_DNA"/>
</dbReference>
<dbReference type="EMBL" id="LN847003">
    <property type="protein sequence ID" value="CRI40333.1"/>
    <property type="molecule type" value="Genomic_DNA"/>
</dbReference>
<dbReference type="EMBL" id="LN847245">
    <property type="protein sequence ID" value="CRI51608.1"/>
    <property type="molecule type" value="Genomic_DNA"/>
</dbReference>
<name>Q9K298_CHLPN</name>
<evidence type="ECO:0000313" key="1">
    <source>
        <dbReference type="EMBL" id="AAF38161.1"/>
    </source>
</evidence>
<evidence type="ECO:0000313" key="6">
    <source>
        <dbReference type="EMBL" id="CRI43688.1"/>
    </source>
</evidence>
<dbReference type="PATRIC" id="fig|83558.13.peg.479"/>
<dbReference type="EMBL" id="LN847244">
    <property type="protein sequence ID" value="CRI49354.1"/>
    <property type="molecule type" value="Genomic_DNA"/>
</dbReference>
<evidence type="ECO:0000313" key="12">
    <source>
        <dbReference type="EMBL" id="CRI52948.1"/>
    </source>
</evidence>
<evidence type="ECO:0000313" key="3">
    <source>
        <dbReference type="EMBL" id="CRI40333.1"/>
    </source>
</evidence>
<sequence>MDLSSRWLNKLKTRKQLDQNIKYDCKSYCLRGISQILGWV</sequence>
<dbReference type="EMBL" id="LN847240">
    <property type="protein sequence ID" value="CRI50483.1"/>
    <property type="molecule type" value="Genomic_DNA"/>
</dbReference>
<dbReference type="EMBL" id="LN849040">
    <property type="protein sequence ID" value="CRI73102.1"/>
    <property type="molecule type" value="Genomic_DNA"/>
</dbReference>
<dbReference type="KEGG" id="cpa:CP_0304"/>
<reference evidence="1 14" key="1">
    <citation type="journal article" date="2000" name="Nucleic Acids Res.">
        <title>Genome sequences of Chlamydia trachomatis MoPn and Chlamydia pneumoniae AR39.</title>
        <authorList>
            <person name="Read T.D."/>
            <person name="Brunham R.C."/>
            <person name="Shen C."/>
            <person name="Gill S.R."/>
            <person name="Heidelberg J.F."/>
            <person name="White O."/>
            <person name="Hickey E.K."/>
            <person name="Peterson J.D."/>
            <person name="Utterback T.R."/>
            <person name="Berry K.J."/>
            <person name="Bass S."/>
            <person name="Linher K.D."/>
            <person name="Weidman J.F."/>
            <person name="Khouri H.M."/>
            <person name="Craven B."/>
            <person name="Bowman C."/>
            <person name="Dodson R.J."/>
            <person name="Gwinn M.L."/>
            <person name="Nelson W.C."/>
            <person name="DeBoy R.T."/>
            <person name="Kolonay J.F."/>
            <person name="McClarty G."/>
            <person name="Salzberg S.L."/>
            <person name="Eisen J.A."/>
            <person name="Fraser C.M."/>
        </authorList>
    </citation>
    <scope>NUCLEOTIDE SEQUENCE [LARGE SCALE GENOMIC DNA]</scope>
    <source>
        <strain evidence="1 14">AR39</strain>
    </source>
</reference>
<dbReference type="Proteomes" id="UP000000583">
    <property type="component" value="Chromosome"/>
</dbReference>
<protein>
    <submittedName>
        <fullName evidence="1">Uncharacterized protein</fullName>
    </submittedName>
</protein>
<evidence type="ECO:0000313" key="13">
    <source>
        <dbReference type="EMBL" id="CRI73102.1"/>
    </source>
</evidence>
<dbReference type="EMBL" id="LN847179">
    <property type="protein sequence ID" value="CRI43688.1"/>
    <property type="molecule type" value="Genomic_DNA"/>
</dbReference>
<evidence type="ECO:0000313" key="2">
    <source>
        <dbReference type="EMBL" id="CRI38067.1"/>
    </source>
</evidence>
<dbReference type="AlphaFoldDB" id="Q9K298"/>
<gene>
    <name evidence="1" type="ordered locus">CP_0304</name>
    <name evidence="2" type="ORF">BN1224_CV15_B_03900</name>
    <name evidence="5" type="ORF">BN1224_DC9_BS_00480</name>
    <name evidence="4" type="ORF">BN1224_GiD_A_04640</name>
    <name evidence="6" type="ORF">BN1224_H12_DY_00360</name>
    <name evidence="7" type="ORF">BN1224_MUL2216_E_01900</name>
    <name evidence="8" type="ORF">BN1224_Panola_F_01230</name>
    <name evidence="10" type="ORF">BN1224_PB1_B_04520</name>
    <name evidence="9" type="ORF">BN1224_U1271_C_02940</name>
    <name evidence="11" type="ORF">BN1224_UZG1_A_04630</name>
    <name evidence="12" type="ORF">BN1224_Wien2_G_00880</name>
    <name evidence="13" type="ORF">BN1224_YK41_BO_00150</name>
    <name evidence="3" type="ORF">CWL029c_C_02930</name>
</gene>
<evidence type="ECO:0000313" key="5">
    <source>
        <dbReference type="EMBL" id="CRI42565.1"/>
    </source>
</evidence>
<evidence type="ECO:0000313" key="14">
    <source>
        <dbReference type="Proteomes" id="UP000000583"/>
    </source>
</evidence>
<dbReference type="EMBL" id="LN847226">
    <property type="protein sequence ID" value="CRI45929.1"/>
    <property type="molecule type" value="Genomic_DNA"/>
</dbReference>
<evidence type="ECO:0000313" key="8">
    <source>
        <dbReference type="EMBL" id="CRI47060.1"/>
    </source>
</evidence>
<dbReference type="EMBL" id="LN847254">
    <property type="protein sequence ID" value="CRI52948.1"/>
    <property type="molecule type" value="Genomic_DNA"/>
</dbReference>
<accession>Q9K298</accession>
<dbReference type="EMBL" id="LN846998">
    <property type="protein sequence ID" value="CRI38067.1"/>
    <property type="molecule type" value="Genomic_DNA"/>
</dbReference>
<evidence type="ECO:0000313" key="9">
    <source>
        <dbReference type="EMBL" id="CRI49354.1"/>
    </source>
</evidence>
<dbReference type="PIR" id="H81591">
    <property type="entry name" value="H81591"/>
</dbReference>
<evidence type="ECO:0000313" key="11">
    <source>
        <dbReference type="EMBL" id="CRI51608.1"/>
    </source>
</evidence>
<reference evidence="2" key="2">
    <citation type="submission" date="2015-05" db="EMBL/GenBank/DDBJ databases">
        <authorList>
            <person name="Rattei Thomas"/>
        </authorList>
    </citation>
    <scope>NUCLEOTIDE SEQUENCE</scope>
    <source>
        <strain evidence="2">CV15</strain>
        <strain evidence="3">CWL029c</strain>
        <strain evidence="5">DC9</strain>
        <strain evidence="4">GiD</strain>
        <strain evidence="6">H12</strain>
        <strain evidence="7">MUL2216</strain>
        <strain evidence="8">Panola</strain>
        <strain evidence="10">PB1</strain>
        <strain evidence="9">U1271</strain>
        <strain evidence="11">UZG1</strain>
        <strain evidence="12">Wien2</strain>
        <strain evidence="13">YK41</strain>
    </source>
</reference>
<dbReference type="EMBL" id="LN847049">
    <property type="protein sequence ID" value="CRI42565.1"/>
    <property type="molecule type" value="Genomic_DNA"/>
</dbReference>
<dbReference type="EMBL" id="LN847008">
    <property type="protein sequence ID" value="CRI41463.1"/>
    <property type="molecule type" value="Genomic_DNA"/>
</dbReference>
<evidence type="ECO:0000313" key="7">
    <source>
        <dbReference type="EMBL" id="CRI45929.1"/>
    </source>
</evidence>
<evidence type="ECO:0000313" key="10">
    <source>
        <dbReference type="EMBL" id="CRI50483.1"/>
    </source>
</evidence>
<evidence type="ECO:0000313" key="4">
    <source>
        <dbReference type="EMBL" id="CRI41463.1"/>
    </source>
</evidence>
<dbReference type="EMBL" id="AE002161">
    <property type="protein sequence ID" value="AAF38161.1"/>
    <property type="molecule type" value="Genomic_DNA"/>
</dbReference>
<proteinExistence type="predicted"/>